<evidence type="ECO:0000256" key="6">
    <source>
        <dbReference type="ARBA" id="ARBA00022692"/>
    </source>
</evidence>
<dbReference type="Gene3D" id="2.60.40.4050">
    <property type="match status" value="1"/>
</dbReference>
<feature type="domain" description="Trimeric autotransporter adhesin YadA-like stalk" evidence="15">
    <location>
        <begin position="342"/>
        <end position="378"/>
    </location>
</feature>
<evidence type="ECO:0000256" key="7">
    <source>
        <dbReference type="ARBA" id="ARBA00022729"/>
    </source>
</evidence>
<evidence type="ECO:0000256" key="2">
    <source>
        <dbReference type="ARBA" id="ARBA00004442"/>
    </source>
</evidence>
<evidence type="ECO:0000256" key="12">
    <source>
        <dbReference type="SAM" id="Phobius"/>
    </source>
</evidence>
<keyword evidence="4" id="KW-0813">Transport</keyword>
<feature type="region of interest" description="Disordered" evidence="11">
    <location>
        <begin position="934"/>
        <end position="961"/>
    </location>
</feature>
<dbReference type="EMBL" id="JAALDK010000001">
    <property type="protein sequence ID" value="NUY00287.1"/>
    <property type="molecule type" value="Genomic_DNA"/>
</dbReference>
<dbReference type="SUPFAM" id="SSF101967">
    <property type="entry name" value="Adhesin YadA, collagen-binding domain"/>
    <property type="match status" value="2"/>
</dbReference>
<evidence type="ECO:0000259" key="16">
    <source>
        <dbReference type="Pfam" id="PF13018"/>
    </source>
</evidence>
<organism evidence="17 18">
    <name type="scientific">Paraburkholderia youngii</name>
    <dbReference type="NCBI Taxonomy" id="2782701"/>
    <lineage>
        <taxon>Bacteria</taxon>
        <taxon>Pseudomonadati</taxon>
        <taxon>Pseudomonadota</taxon>
        <taxon>Betaproteobacteria</taxon>
        <taxon>Burkholderiales</taxon>
        <taxon>Burkholderiaceae</taxon>
        <taxon>Paraburkholderia</taxon>
    </lineage>
</organism>
<dbReference type="SUPFAM" id="SSF54523">
    <property type="entry name" value="Pili subunits"/>
    <property type="match status" value="1"/>
</dbReference>
<dbReference type="InterPro" id="IPR024973">
    <property type="entry name" value="ESPR"/>
</dbReference>
<comment type="caution">
    <text evidence="17">The sequence shown here is derived from an EMBL/GenBank/DDBJ whole genome shotgun (WGS) entry which is preliminary data.</text>
</comment>
<dbReference type="InterPro" id="IPR045584">
    <property type="entry name" value="Pilin-like"/>
</dbReference>
<comment type="similarity">
    <text evidence="3">Belongs to the autotransporter-2 (AT-2) (TC 1.B.40) family.</text>
</comment>
<evidence type="ECO:0000256" key="11">
    <source>
        <dbReference type="SAM" id="MobiDB-lite"/>
    </source>
</evidence>
<dbReference type="RefSeq" id="WP_176106824.1">
    <property type="nucleotide sequence ID" value="NZ_JAALDK010000001.1"/>
</dbReference>
<dbReference type="Gene3D" id="1.20.5.170">
    <property type="match status" value="5"/>
</dbReference>
<reference evidence="17 18" key="1">
    <citation type="submission" date="2020-02" db="EMBL/GenBank/DDBJ databases">
        <title>Paraburkholderia simonii sp. nov. and Paraburkholderia youngii sp. nov. Brazilian and Mexican Mimosa-associated rhizobia.</title>
        <authorList>
            <person name="Mavima L."/>
            <person name="Beukes C.W."/>
            <person name="Chan W.Y."/>
            <person name="Palmer M."/>
            <person name="De Meyer S.E."/>
            <person name="James E.K."/>
            <person name="Venter S.N."/>
            <person name="Steenkamp E.T."/>
        </authorList>
    </citation>
    <scope>NUCLEOTIDE SEQUENCE [LARGE SCALE GENOMIC DNA]</scope>
    <source>
        <strain evidence="17 18">JPY169</strain>
    </source>
</reference>
<evidence type="ECO:0000256" key="4">
    <source>
        <dbReference type="ARBA" id="ARBA00022448"/>
    </source>
</evidence>
<feature type="domain" description="ESPR" evidence="16">
    <location>
        <begin position="1"/>
        <end position="47"/>
    </location>
</feature>
<feature type="domain" description="Trimeric autotransporter adhesin YadA-like stalk" evidence="15">
    <location>
        <begin position="898"/>
        <end position="926"/>
    </location>
</feature>
<evidence type="ECO:0000259" key="14">
    <source>
        <dbReference type="Pfam" id="PF05658"/>
    </source>
</evidence>
<dbReference type="Pfam" id="PF13018">
    <property type="entry name" value="ESPR"/>
    <property type="match status" value="1"/>
</dbReference>
<feature type="domain" description="Trimeric autotransporter adhesin YadA-like head" evidence="14">
    <location>
        <begin position="174"/>
        <end position="200"/>
    </location>
</feature>
<evidence type="ECO:0000313" key="17">
    <source>
        <dbReference type="EMBL" id="NUY00287.1"/>
    </source>
</evidence>
<dbReference type="InterPro" id="IPR011049">
    <property type="entry name" value="Serralysin-like_metalloprot_C"/>
</dbReference>
<dbReference type="Gene3D" id="3.30.1300.30">
    <property type="entry name" value="GSPII I/J protein-like"/>
    <property type="match status" value="1"/>
</dbReference>
<dbReference type="Proteomes" id="UP000594380">
    <property type="component" value="Unassembled WGS sequence"/>
</dbReference>
<accession>A0A7Y6MXY9</accession>
<dbReference type="InterPro" id="IPR008635">
    <property type="entry name" value="Coiled_stalk_dom"/>
</dbReference>
<feature type="domain" description="Trimeric autotransporter adhesin YadA-like stalk" evidence="15">
    <location>
        <begin position="1040"/>
        <end position="1075"/>
    </location>
</feature>
<keyword evidence="12" id="KW-1133">Transmembrane helix</keyword>
<feature type="domain" description="Trimeric autotransporter adhesin YadA-like stalk" evidence="15">
    <location>
        <begin position="218"/>
        <end position="257"/>
    </location>
</feature>
<dbReference type="Pfam" id="PF05662">
    <property type="entry name" value="YadA_stalk"/>
    <property type="match status" value="7"/>
</dbReference>
<dbReference type="Gene3D" id="2.150.10.10">
    <property type="entry name" value="Serralysin-like metalloprotease, C-terminal"/>
    <property type="match status" value="2"/>
</dbReference>
<keyword evidence="8" id="KW-0653">Protein transport</keyword>
<feature type="domain" description="Trimeric autotransporter adhesin YadA-like head" evidence="14">
    <location>
        <begin position="996"/>
        <end position="1022"/>
    </location>
</feature>
<feature type="domain" description="Trimeric autotransporter adhesin YadA-like stalk" evidence="15">
    <location>
        <begin position="774"/>
        <end position="816"/>
    </location>
</feature>
<dbReference type="GO" id="GO:0009279">
    <property type="term" value="C:cell outer membrane"/>
    <property type="evidence" value="ECO:0007669"/>
    <property type="project" value="UniProtKB-SubCell"/>
</dbReference>
<sequence>MNKSYISVWNEALGSWVAACENSKTRGKRGKSKAVSLMGAALLATSAIAPLAHAQYAAGSGFAEGPSSVAIGADSGDAAFALGDSSTAVGSNAAATGAGSAAFGNDTTAIGTGSFAAGGGSHDGSTPGAIAAADWSVALGRSTVMYGATAGIAIGLNNTASAAGAVVMGSNSIASGSDSIAFGTGTSATAANSVALGSGSIADRENTVSVGSAMAMRQITNVAAGTQDSDAVVVSQLKGVTTALGGGAAVDADGSVKAPAYSVGGTTVDNVGDAFANVDARTTQNTANIQNIAGDVMNITNGLDNGTIGLVQQDATTRDIAVAKDADGSVINVAGTAANRTVTGVAAGAVRASSVDAVNGGQLYGTASSTARALGGGSIVLADGSISAPKFSVGGTTVYSVAEAVTNLDGRTTQNAGDIAQNAGDIALNATDIAKNTSNIEQNASSIMSVQNQLSEGTVGLVQQDATSRDITVAKDADGSVINVAGTAGNRTVTGVAAGAVRASSVDAVNGGQLYGTASSTARALGGGSIVLADGSISAPKFSVGGTTVYSVAEAVTNLDGRTTQNTGDIAQNAGDIALNATDIAMNTSNIAQNASSITSVQNQLSEGTVGLVQQDATSRDITVAKDADGSAINVAGTAGNRTVTGVAAGAVRASSVDAVNGGQLYGTASSTARALGGGSIVLADGSISAPKFSVNGTTVYSVAEAVTNLDGRTTQNTGDIAQNATNIASVQNQLSEGTVGLVQQDANTRDITVAKDMDGTVVNVAGAAGNRTVTGVANGAVNASSVDAINGGQLYGAASSTAEALGGGSTVNADGTLSAPSYSVGGATVHSVGDAVTNLDGRTTQNTEDITKLQTQVGDVGTQLSAAVQYDRRADGSVNFGAVTLGGGQSTGPVILTNVANGSSQYDAVNFGQLSALQDQVTDLNGQVWNLGSQLSNVQPGSSNSDASNGSSSGGGNDAVVNAAAPGSGAASTVAGAGAAASGDNATAVGANAAASGVNSTAIGTGSQAANANSVALGQGSVTDRDNSVSVGSATQQRQITNVAAGTADTDAVNVGQMNSSVAQGVQQANNYTDMRFNDLNSTIDSIAKKSYSGSAAAIATANLPQAPAAGKSIVAVAGGTYAGQSAVAVGLSTFTRNGKWIIKASGSTTTAGSFAVGAGAGFVF</sequence>
<dbReference type="InterPro" id="IPR008640">
    <property type="entry name" value="Adhesin_Head_dom"/>
</dbReference>
<evidence type="ECO:0008006" key="19">
    <source>
        <dbReference type="Google" id="ProtNLM"/>
    </source>
</evidence>
<feature type="domain" description="Trimeric autotransporter adhesin YadA-like C-terminal membrane anchor" evidence="13">
    <location>
        <begin position="1106"/>
        <end position="1166"/>
    </location>
</feature>
<evidence type="ECO:0000256" key="10">
    <source>
        <dbReference type="ARBA" id="ARBA00023237"/>
    </source>
</evidence>
<feature type="transmembrane region" description="Helical" evidence="12">
    <location>
        <begin position="34"/>
        <end position="52"/>
    </location>
</feature>
<evidence type="ECO:0000256" key="5">
    <source>
        <dbReference type="ARBA" id="ARBA00022452"/>
    </source>
</evidence>
<keyword evidence="9 12" id="KW-0472">Membrane</keyword>
<feature type="domain" description="Trimeric autotransporter adhesin YadA-like stalk" evidence="15">
    <location>
        <begin position="644"/>
        <end position="680"/>
    </location>
</feature>
<evidence type="ECO:0000256" key="8">
    <source>
        <dbReference type="ARBA" id="ARBA00022927"/>
    </source>
</evidence>
<dbReference type="GO" id="GO:0009986">
    <property type="term" value="C:cell surface"/>
    <property type="evidence" value="ECO:0007669"/>
    <property type="project" value="UniProtKB-SubCell"/>
</dbReference>
<evidence type="ECO:0000256" key="9">
    <source>
        <dbReference type="ARBA" id="ARBA00023136"/>
    </source>
</evidence>
<dbReference type="Pfam" id="PF03895">
    <property type="entry name" value="YadA_anchor"/>
    <property type="match status" value="1"/>
</dbReference>
<feature type="compositionally biased region" description="Low complexity" evidence="11">
    <location>
        <begin position="942"/>
        <end position="952"/>
    </location>
</feature>
<dbReference type="GeneID" id="301100929"/>
<comment type="subcellular location">
    <subcellularLocation>
        <location evidence="2">Cell outer membrane</location>
    </subcellularLocation>
    <subcellularLocation>
        <location evidence="1">Cell surface</location>
    </subcellularLocation>
</comment>
<dbReference type="InterPro" id="IPR005594">
    <property type="entry name" value="YadA_C"/>
</dbReference>
<gene>
    <name evidence="17" type="ORF">G5S42_11345</name>
</gene>
<protein>
    <recommendedName>
        <fullName evidence="19">Adhesin</fullName>
    </recommendedName>
</protein>
<evidence type="ECO:0000259" key="13">
    <source>
        <dbReference type="Pfam" id="PF03895"/>
    </source>
</evidence>
<dbReference type="Pfam" id="PF05658">
    <property type="entry name" value="YadA_head"/>
    <property type="match status" value="3"/>
</dbReference>
<feature type="domain" description="Trimeric autotransporter adhesin YadA-like stalk" evidence="15">
    <location>
        <begin position="493"/>
        <end position="529"/>
    </location>
</feature>
<feature type="domain" description="Trimeric autotransporter adhesin YadA-like head" evidence="14">
    <location>
        <begin position="81"/>
        <end position="106"/>
    </location>
</feature>
<dbReference type="AlphaFoldDB" id="A0A7Y6MXY9"/>
<evidence type="ECO:0000259" key="15">
    <source>
        <dbReference type="Pfam" id="PF05662"/>
    </source>
</evidence>
<evidence type="ECO:0000256" key="3">
    <source>
        <dbReference type="ARBA" id="ARBA00005848"/>
    </source>
</evidence>
<evidence type="ECO:0000313" key="18">
    <source>
        <dbReference type="Proteomes" id="UP000594380"/>
    </source>
</evidence>
<keyword evidence="7" id="KW-0732">Signal</keyword>
<keyword evidence="10" id="KW-0998">Cell outer membrane</keyword>
<keyword evidence="6 12" id="KW-0812">Transmembrane</keyword>
<proteinExistence type="inferred from homology"/>
<dbReference type="GO" id="GO:0015031">
    <property type="term" value="P:protein transport"/>
    <property type="evidence" value="ECO:0007669"/>
    <property type="project" value="UniProtKB-KW"/>
</dbReference>
<keyword evidence="5" id="KW-1134">Transmembrane beta strand</keyword>
<name>A0A7Y6MXY9_9BURK</name>
<evidence type="ECO:0000256" key="1">
    <source>
        <dbReference type="ARBA" id="ARBA00004241"/>
    </source>
</evidence>